<proteinExistence type="predicted"/>
<name>A0A179ES66_ENTTH</name>
<keyword evidence="2" id="KW-1185">Reference proteome</keyword>
<dbReference type="KEGG" id="eth:CK496_10500"/>
<protein>
    <submittedName>
        <fullName evidence="1">Uncharacterized protein</fullName>
    </submittedName>
</protein>
<reference evidence="1 2" key="1">
    <citation type="submission" date="2016-04" db="EMBL/GenBank/DDBJ databases">
        <title>Draft genome of an Enterococcus thailandicus strain isolated from bovine feces.</title>
        <authorList>
            <person name="Beukers A.G."/>
            <person name="Zaheer R."/>
            <person name="Goji N."/>
            <person name="Cook S.R."/>
            <person name="Amoako K."/>
            <person name="Chaves A.V."/>
            <person name="Ward M.P."/>
            <person name="Mcallister T.A."/>
        </authorList>
    </citation>
    <scope>NUCLEOTIDE SEQUENCE [LARGE SCALE GENOMIC DNA]</scope>
    <source>
        <strain evidence="1 2">F0711D 46</strain>
    </source>
</reference>
<organism evidence="1 2">
    <name type="scientific">Enterococcus thailandicus</name>
    <dbReference type="NCBI Taxonomy" id="417368"/>
    <lineage>
        <taxon>Bacteria</taxon>
        <taxon>Bacillati</taxon>
        <taxon>Bacillota</taxon>
        <taxon>Bacilli</taxon>
        <taxon>Lactobacillales</taxon>
        <taxon>Enterococcaceae</taxon>
        <taxon>Enterococcus</taxon>
    </lineage>
</organism>
<comment type="caution">
    <text evidence="1">The sequence shown here is derived from an EMBL/GenBank/DDBJ whole genome shotgun (WGS) entry which is preliminary data.</text>
</comment>
<dbReference type="AlphaFoldDB" id="A0A179ES66"/>
<gene>
    <name evidence="1" type="ORF">A6E74_05040</name>
</gene>
<accession>A0A179ES66</accession>
<evidence type="ECO:0000313" key="1">
    <source>
        <dbReference type="EMBL" id="OAQ56088.1"/>
    </source>
</evidence>
<sequence length="64" mass="7480">MSTEEKVVASSTQLRKNKAFSFKQYEVLSKNSYSFYGKIMIVEKSATRRTKGKTQLTKKRLRQN</sequence>
<evidence type="ECO:0000313" key="2">
    <source>
        <dbReference type="Proteomes" id="UP000078516"/>
    </source>
</evidence>
<dbReference type="EMBL" id="LWMN01000011">
    <property type="protein sequence ID" value="OAQ56088.1"/>
    <property type="molecule type" value="Genomic_DNA"/>
</dbReference>
<dbReference type="Proteomes" id="UP000078516">
    <property type="component" value="Unassembled WGS sequence"/>
</dbReference>